<keyword evidence="6" id="KW-0808">Transferase</keyword>
<evidence type="ECO:0000256" key="9">
    <source>
        <dbReference type="ARBA" id="ARBA00022984"/>
    </source>
</evidence>
<feature type="compositionally biased region" description="Basic and acidic residues" evidence="15">
    <location>
        <begin position="1"/>
        <end position="11"/>
    </location>
</feature>
<comment type="caution">
    <text evidence="19">The sequence shown here is derived from an EMBL/GenBank/DDBJ whole genome shotgun (WGS) entry which is preliminary data.</text>
</comment>
<dbReference type="InterPro" id="IPR036950">
    <property type="entry name" value="PBP_transglycosylase"/>
</dbReference>
<dbReference type="Proteomes" id="UP000612362">
    <property type="component" value="Unassembled WGS sequence"/>
</dbReference>
<dbReference type="GO" id="GO:0009002">
    <property type="term" value="F:serine-type D-Ala-D-Ala carboxypeptidase activity"/>
    <property type="evidence" value="ECO:0007669"/>
    <property type="project" value="UniProtKB-EC"/>
</dbReference>
<evidence type="ECO:0000256" key="2">
    <source>
        <dbReference type="ARBA" id="ARBA00022475"/>
    </source>
</evidence>
<comment type="catalytic activity">
    <reaction evidence="13">
        <text>Preferential cleavage: (Ac)2-L-Lys-D-Ala-|-D-Ala. Also transpeptidation of peptidyl-alanyl moieties that are N-acyl substituents of D-alanine.</text>
        <dbReference type="EC" id="3.4.16.4"/>
    </reaction>
</comment>
<evidence type="ECO:0000256" key="13">
    <source>
        <dbReference type="ARBA" id="ARBA00034000"/>
    </source>
</evidence>
<name>A0A8J3MRV9_9CHLR</name>
<evidence type="ECO:0000256" key="15">
    <source>
        <dbReference type="SAM" id="MobiDB-lite"/>
    </source>
</evidence>
<keyword evidence="5" id="KW-0328">Glycosyltransferase</keyword>
<dbReference type="GO" id="GO:0008360">
    <property type="term" value="P:regulation of cell shape"/>
    <property type="evidence" value="ECO:0007669"/>
    <property type="project" value="UniProtKB-KW"/>
</dbReference>
<organism evidence="19 20">
    <name type="scientific">Ktedonospora formicarum</name>
    <dbReference type="NCBI Taxonomy" id="2778364"/>
    <lineage>
        <taxon>Bacteria</taxon>
        <taxon>Bacillati</taxon>
        <taxon>Chloroflexota</taxon>
        <taxon>Ktedonobacteria</taxon>
        <taxon>Ktedonobacterales</taxon>
        <taxon>Ktedonobacteraceae</taxon>
        <taxon>Ktedonospora</taxon>
    </lineage>
</organism>
<feature type="compositionally biased region" description="Low complexity" evidence="15">
    <location>
        <begin position="96"/>
        <end position="105"/>
    </location>
</feature>
<dbReference type="PANTHER" id="PTHR32282:SF11">
    <property type="entry name" value="PENICILLIN-BINDING PROTEIN 1B"/>
    <property type="match status" value="1"/>
</dbReference>
<sequence length="1159" mass="126769">MSLDERKKDTDPGQGQSPISPKQVVPKALASPLNEQIEEKEKEKKSSQLPDVSIKNLKPTPSESIDDDDAPTTPGLPAIRRTMGNHVPSAPKAPVSAESASATEALSEDNKQSAGSDSDTLEKSEVSLSASQKQAEPNDDKSYKGDGEAVVPPTPLLSEEETSSPEKIELRNKDEEEQEATRSSESGSENGAAKRTPNVVPARRPKVGNMVSTRQQRAVRALEKRQVRDGAKSQEKQSEKNTAAAQESPLEHRSNEEDITKQETVALASSPDVKSSEDKLPVPQEKISSPDKEDIAPARLVAEEEKKSKKKGGWSGPPTRPRSSEPAIENRPTEQLPVSQATTDSDVVSDRGEAVTQSREEISAAKTQHQIFAVVPEAEAPYPVVPLPGDARGRKARFARQHHRNVLRITRMRNRLVLRHKKQVRGQILISAFSILMALLIVFLALSGTGAYIGYQFYSDTQGRYSGRVLNLHELLPKDNLKVYDSKGVLLGQLADDGVHTSVKLKDVSPSLINATIAVEDKNFWNNPGVDLTRILQAALDNLKSGKVVEGGSTITQQLIKKLIVGDRVDNARKIEEIILTPQVNSTYSKQDIMEMYLNTIYYGAQAYGIDAAANIYFGLQDKPGKPASKQLDLAQSVMLAGLPQNGDYYNPWVHRERATERMQTVLALMVEEHYITNDQAKDALKEAKGKNFFKPSPNMSLRAPHFFYFLLDQLQTMTHMSRKQLSRSDMKVTTTLDLSLQDKIQKVMQDHVAELHEYSISNSAEVLIDQHTGAIISLLGSLDYNDNSIGGKFDVATQGWRQPGSSFKPYVYALALEDKGTSMAQAVNDVPTTFVIPGTDNYTPGNYDNKFHGPMTLRCALQNSLNIPAVRVLQQVGIDNAVNKAKEMGINYKGTPGLSLVLGGLSVHLLDHVSAFGAFGNNGVHVPYYAVQKIEYAQNGKVVNHQQSKGKQVFSSQTAYMMTDTLSDNTSRLPEFGNCNPLQLYSNPLYSCYAGDPGTIRPAAAKTGTTNDFKDNWTVGYTTDYVMGVWAGNNDNSAMSSGATGIVGAAPIWHDAMLLAETGKPVREFAVPDGLVKTTASIDGIRSTDWFYSGKVPGSYNSNINQSWDLQSLLQDPPQNNQNPPNDSKDKDKGKGKSYSPYCSGFSYSSSNPGVGGW</sequence>
<dbReference type="Pfam" id="PF00912">
    <property type="entry name" value="Transgly"/>
    <property type="match status" value="1"/>
</dbReference>
<dbReference type="InterPro" id="IPR050396">
    <property type="entry name" value="Glycosyltr_51/Transpeptidase"/>
</dbReference>
<dbReference type="GO" id="GO:0006508">
    <property type="term" value="P:proteolysis"/>
    <property type="evidence" value="ECO:0007669"/>
    <property type="project" value="UniProtKB-KW"/>
</dbReference>
<evidence type="ECO:0000256" key="4">
    <source>
        <dbReference type="ARBA" id="ARBA00022670"/>
    </source>
</evidence>
<feature type="region of interest" description="Disordered" evidence="15">
    <location>
        <begin position="1114"/>
        <end position="1159"/>
    </location>
</feature>
<gene>
    <name evidence="19" type="ORF">KSX_23790</name>
</gene>
<dbReference type="InterPro" id="IPR001460">
    <property type="entry name" value="PCN-bd_Tpept"/>
</dbReference>
<feature type="compositionally biased region" description="Basic and acidic residues" evidence="15">
    <location>
        <begin position="136"/>
        <end position="147"/>
    </location>
</feature>
<keyword evidence="20" id="KW-1185">Reference proteome</keyword>
<dbReference type="GO" id="GO:0071555">
    <property type="term" value="P:cell wall organization"/>
    <property type="evidence" value="ECO:0007669"/>
    <property type="project" value="UniProtKB-KW"/>
</dbReference>
<keyword evidence="10 16" id="KW-0472">Membrane</keyword>
<evidence type="ECO:0000256" key="11">
    <source>
        <dbReference type="ARBA" id="ARBA00023268"/>
    </source>
</evidence>
<feature type="compositionally biased region" description="Basic and acidic residues" evidence="15">
    <location>
        <begin position="164"/>
        <end position="182"/>
    </location>
</feature>
<dbReference type="Gene3D" id="1.10.3810.10">
    <property type="entry name" value="Biosynthetic peptidoglycan transglycosylase-like"/>
    <property type="match status" value="1"/>
</dbReference>
<keyword evidence="12" id="KW-0961">Cell wall biogenesis/degradation</keyword>
<dbReference type="Gene3D" id="3.40.710.10">
    <property type="entry name" value="DD-peptidase/beta-lactamase superfamily"/>
    <property type="match status" value="1"/>
</dbReference>
<keyword evidence="7" id="KW-0378">Hydrolase</keyword>
<feature type="compositionally biased region" description="Polar residues" evidence="15">
    <location>
        <begin position="126"/>
        <end position="135"/>
    </location>
</feature>
<feature type="domain" description="Glycosyl transferase family 51" evidence="18">
    <location>
        <begin position="490"/>
        <end position="670"/>
    </location>
</feature>
<comment type="subcellular location">
    <subcellularLocation>
        <location evidence="1">Cell membrane</location>
    </subcellularLocation>
</comment>
<dbReference type="GO" id="GO:0008658">
    <property type="term" value="F:penicillin binding"/>
    <property type="evidence" value="ECO:0007669"/>
    <property type="project" value="InterPro"/>
</dbReference>
<evidence type="ECO:0000256" key="8">
    <source>
        <dbReference type="ARBA" id="ARBA00022960"/>
    </source>
</evidence>
<evidence type="ECO:0000313" key="19">
    <source>
        <dbReference type="EMBL" id="GHO44216.1"/>
    </source>
</evidence>
<feature type="domain" description="Penicillin-binding protein transpeptidase" evidence="17">
    <location>
        <begin position="767"/>
        <end position="1036"/>
    </location>
</feature>
<comment type="catalytic activity">
    <reaction evidence="14">
        <text>[GlcNAc-(1-&gt;4)-Mur2Ac(oyl-L-Ala-gamma-D-Glu-L-Lys-D-Ala-D-Ala)](n)-di-trans,octa-cis-undecaprenyl diphosphate + beta-D-GlcNAc-(1-&gt;4)-Mur2Ac(oyl-L-Ala-gamma-D-Glu-L-Lys-D-Ala-D-Ala)-di-trans,octa-cis-undecaprenyl diphosphate = [GlcNAc-(1-&gt;4)-Mur2Ac(oyl-L-Ala-gamma-D-Glu-L-Lys-D-Ala-D-Ala)](n+1)-di-trans,octa-cis-undecaprenyl diphosphate + di-trans,octa-cis-undecaprenyl diphosphate + H(+)</text>
        <dbReference type="Rhea" id="RHEA:23708"/>
        <dbReference type="Rhea" id="RHEA-COMP:9602"/>
        <dbReference type="Rhea" id="RHEA-COMP:9603"/>
        <dbReference type="ChEBI" id="CHEBI:15378"/>
        <dbReference type="ChEBI" id="CHEBI:58405"/>
        <dbReference type="ChEBI" id="CHEBI:60033"/>
        <dbReference type="ChEBI" id="CHEBI:78435"/>
        <dbReference type="EC" id="2.4.99.28"/>
    </reaction>
</comment>
<feature type="transmembrane region" description="Helical" evidence="16">
    <location>
        <begin position="428"/>
        <end position="455"/>
    </location>
</feature>
<dbReference type="SUPFAM" id="SSF56601">
    <property type="entry name" value="beta-lactamase/transpeptidase-like"/>
    <property type="match status" value="1"/>
</dbReference>
<feature type="compositionally biased region" description="Polar residues" evidence="15">
    <location>
        <begin position="336"/>
        <end position="346"/>
    </location>
</feature>
<evidence type="ECO:0000256" key="10">
    <source>
        <dbReference type="ARBA" id="ARBA00023136"/>
    </source>
</evidence>
<evidence type="ECO:0000259" key="17">
    <source>
        <dbReference type="Pfam" id="PF00905"/>
    </source>
</evidence>
<keyword evidence="11" id="KW-0511">Multifunctional enzyme</keyword>
<keyword evidence="2" id="KW-1003">Cell membrane</keyword>
<keyword evidence="16" id="KW-1133">Transmembrane helix</keyword>
<feature type="compositionally biased region" description="Low complexity" evidence="15">
    <location>
        <begin position="1114"/>
        <end position="1127"/>
    </location>
</feature>
<dbReference type="GO" id="GO:0030288">
    <property type="term" value="C:outer membrane-bounded periplasmic space"/>
    <property type="evidence" value="ECO:0007669"/>
    <property type="project" value="TreeGrafter"/>
</dbReference>
<evidence type="ECO:0000313" key="20">
    <source>
        <dbReference type="Proteomes" id="UP000612362"/>
    </source>
</evidence>
<dbReference type="GO" id="GO:0009252">
    <property type="term" value="P:peptidoglycan biosynthetic process"/>
    <property type="evidence" value="ECO:0007669"/>
    <property type="project" value="UniProtKB-KW"/>
</dbReference>
<protein>
    <recommendedName>
        <fullName evidence="21">Penicillin-insensitive transglycosylase</fullName>
    </recommendedName>
</protein>
<evidence type="ECO:0000256" key="14">
    <source>
        <dbReference type="ARBA" id="ARBA00049902"/>
    </source>
</evidence>
<evidence type="ECO:0000256" key="3">
    <source>
        <dbReference type="ARBA" id="ARBA00022645"/>
    </source>
</evidence>
<evidence type="ECO:0000256" key="6">
    <source>
        <dbReference type="ARBA" id="ARBA00022679"/>
    </source>
</evidence>
<keyword evidence="3" id="KW-0121">Carboxypeptidase</keyword>
<feature type="region of interest" description="Disordered" evidence="15">
    <location>
        <begin position="1"/>
        <end position="359"/>
    </location>
</feature>
<dbReference type="GO" id="GO:0008955">
    <property type="term" value="F:peptidoglycan glycosyltransferase activity"/>
    <property type="evidence" value="ECO:0007669"/>
    <property type="project" value="UniProtKB-EC"/>
</dbReference>
<dbReference type="SUPFAM" id="SSF53955">
    <property type="entry name" value="Lysozyme-like"/>
    <property type="match status" value="1"/>
</dbReference>
<dbReference type="PANTHER" id="PTHR32282">
    <property type="entry name" value="BINDING PROTEIN TRANSPEPTIDASE, PUTATIVE-RELATED"/>
    <property type="match status" value="1"/>
</dbReference>
<feature type="compositionally biased region" description="Low complexity" evidence="15">
    <location>
        <begin position="1138"/>
        <end position="1152"/>
    </location>
</feature>
<evidence type="ECO:0000256" key="1">
    <source>
        <dbReference type="ARBA" id="ARBA00004236"/>
    </source>
</evidence>
<keyword evidence="4" id="KW-0645">Protease</keyword>
<feature type="compositionally biased region" description="Basic and acidic residues" evidence="15">
    <location>
        <begin position="37"/>
        <end position="46"/>
    </location>
</feature>
<dbReference type="RefSeq" id="WP_220193626.1">
    <property type="nucleotide sequence ID" value="NZ_BNJF01000001.1"/>
</dbReference>
<keyword evidence="9" id="KW-0573">Peptidoglycan synthesis</keyword>
<evidence type="ECO:0000256" key="16">
    <source>
        <dbReference type="SAM" id="Phobius"/>
    </source>
</evidence>
<feature type="compositionally biased region" description="Basic and acidic residues" evidence="15">
    <location>
        <begin position="249"/>
        <end position="261"/>
    </location>
</feature>
<evidence type="ECO:0000256" key="7">
    <source>
        <dbReference type="ARBA" id="ARBA00022801"/>
    </source>
</evidence>
<dbReference type="Pfam" id="PF00905">
    <property type="entry name" value="Transpeptidase"/>
    <property type="match status" value="1"/>
</dbReference>
<proteinExistence type="predicted"/>
<dbReference type="AlphaFoldDB" id="A0A8J3MRV9"/>
<keyword evidence="16" id="KW-0812">Transmembrane</keyword>
<reference evidence="19" key="1">
    <citation type="submission" date="2020-10" db="EMBL/GenBank/DDBJ databases">
        <title>Taxonomic study of unclassified bacteria belonging to the class Ktedonobacteria.</title>
        <authorList>
            <person name="Yabe S."/>
            <person name="Wang C.M."/>
            <person name="Zheng Y."/>
            <person name="Sakai Y."/>
            <person name="Cavaletti L."/>
            <person name="Monciardini P."/>
            <person name="Donadio S."/>
        </authorList>
    </citation>
    <scope>NUCLEOTIDE SEQUENCE</scope>
    <source>
        <strain evidence="19">SOSP1-1</strain>
    </source>
</reference>
<dbReference type="EMBL" id="BNJF01000001">
    <property type="protein sequence ID" value="GHO44216.1"/>
    <property type="molecule type" value="Genomic_DNA"/>
</dbReference>
<evidence type="ECO:0000256" key="5">
    <source>
        <dbReference type="ARBA" id="ARBA00022676"/>
    </source>
</evidence>
<dbReference type="GO" id="GO:0005886">
    <property type="term" value="C:plasma membrane"/>
    <property type="evidence" value="ECO:0007669"/>
    <property type="project" value="UniProtKB-SubCell"/>
</dbReference>
<dbReference type="InterPro" id="IPR001264">
    <property type="entry name" value="Glyco_trans_51"/>
</dbReference>
<evidence type="ECO:0000256" key="12">
    <source>
        <dbReference type="ARBA" id="ARBA00023316"/>
    </source>
</evidence>
<dbReference type="InterPro" id="IPR012338">
    <property type="entry name" value="Beta-lactam/transpept-like"/>
</dbReference>
<feature type="compositionally biased region" description="Basic and acidic residues" evidence="15">
    <location>
        <begin position="220"/>
        <end position="239"/>
    </location>
</feature>
<dbReference type="InterPro" id="IPR023346">
    <property type="entry name" value="Lysozyme-like_dom_sf"/>
</dbReference>
<feature type="compositionally biased region" description="Basic and acidic residues" evidence="15">
    <location>
        <begin position="348"/>
        <end position="359"/>
    </location>
</feature>
<feature type="compositionally biased region" description="Basic and acidic residues" evidence="15">
    <location>
        <begin position="288"/>
        <end position="307"/>
    </location>
</feature>
<accession>A0A8J3MRV9</accession>
<evidence type="ECO:0008006" key="21">
    <source>
        <dbReference type="Google" id="ProtNLM"/>
    </source>
</evidence>
<keyword evidence="8" id="KW-0133">Cell shape</keyword>
<evidence type="ECO:0000259" key="18">
    <source>
        <dbReference type="Pfam" id="PF00912"/>
    </source>
</evidence>